<reference evidence="2 3" key="1">
    <citation type="submission" date="2016-08" db="EMBL/GenBank/DDBJ databases">
        <title>Draft genome sequence of Candidatus Piscirickettsia litoralis, from seawater.</title>
        <authorList>
            <person name="Wan X."/>
            <person name="Lee A.J."/>
            <person name="Hou S."/>
            <person name="Donachie S.P."/>
        </authorList>
    </citation>
    <scope>NUCLEOTIDE SEQUENCE [LARGE SCALE GENOMIC DNA]</scope>
    <source>
        <strain evidence="2 3">Y2</strain>
    </source>
</reference>
<keyword evidence="1" id="KW-0812">Transmembrane</keyword>
<dbReference type="EMBL" id="MDTU01000001">
    <property type="protein sequence ID" value="ODN42041.1"/>
    <property type="molecule type" value="Genomic_DNA"/>
</dbReference>
<feature type="transmembrane region" description="Helical" evidence="1">
    <location>
        <begin position="56"/>
        <end position="84"/>
    </location>
</feature>
<proteinExistence type="predicted"/>
<organism evidence="2 3">
    <name type="scientific">Piscirickettsia litoralis</name>
    <dbReference type="NCBI Taxonomy" id="1891921"/>
    <lineage>
        <taxon>Bacteria</taxon>
        <taxon>Pseudomonadati</taxon>
        <taxon>Pseudomonadota</taxon>
        <taxon>Gammaproteobacteria</taxon>
        <taxon>Thiotrichales</taxon>
        <taxon>Piscirickettsiaceae</taxon>
        <taxon>Piscirickettsia</taxon>
    </lineage>
</organism>
<comment type="caution">
    <text evidence="2">The sequence shown here is derived from an EMBL/GenBank/DDBJ whole genome shotgun (WGS) entry which is preliminary data.</text>
</comment>
<keyword evidence="1" id="KW-1133">Transmembrane helix</keyword>
<evidence type="ECO:0000256" key="1">
    <source>
        <dbReference type="SAM" id="Phobius"/>
    </source>
</evidence>
<feature type="transmembrane region" description="Helical" evidence="1">
    <location>
        <begin position="12"/>
        <end position="36"/>
    </location>
</feature>
<keyword evidence="3" id="KW-1185">Reference proteome</keyword>
<evidence type="ECO:0000313" key="3">
    <source>
        <dbReference type="Proteomes" id="UP000094329"/>
    </source>
</evidence>
<protein>
    <recommendedName>
        <fullName evidence="4">Membrane-associated protein</fullName>
    </recommendedName>
</protein>
<dbReference type="RefSeq" id="WP_069311840.1">
    <property type="nucleotide sequence ID" value="NZ_MDTU01000001.1"/>
</dbReference>
<dbReference type="NCBIfam" id="NF037947">
    <property type="entry name" value="holin_4"/>
    <property type="match status" value="1"/>
</dbReference>
<evidence type="ECO:0008006" key="4">
    <source>
        <dbReference type="Google" id="ProtNLM"/>
    </source>
</evidence>
<keyword evidence="1" id="KW-0472">Membrane</keyword>
<name>A0ABX2ZZM0_9GAMM</name>
<gene>
    <name evidence="2" type="ORF">BGC07_02550</name>
</gene>
<accession>A0ABX2ZZM0</accession>
<sequence>MAEQKQKLSVLGLGLAIGIVWGAALVIIAWLAAAYGYAGPVVKLISSVYIGYGPTFFKGIIGGLWGLVDGFIGGAIVAMIYNWIVCRPREEE</sequence>
<dbReference type="Proteomes" id="UP000094329">
    <property type="component" value="Unassembled WGS sequence"/>
</dbReference>
<evidence type="ECO:0000313" key="2">
    <source>
        <dbReference type="EMBL" id="ODN42041.1"/>
    </source>
</evidence>